<comment type="caution">
    <text evidence="1">The sequence shown here is derived from an EMBL/GenBank/DDBJ whole genome shotgun (WGS) entry which is preliminary data.</text>
</comment>
<name>A0AAD7YLN0_MYTSE</name>
<reference evidence="1" key="1">
    <citation type="submission" date="2023-03" db="EMBL/GenBank/DDBJ databases">
        <title>Chromosome-level genomes of two armyworms, Mythimna separata and Mythimna loreyi, provide insights into the biosynthesis and reception of sex pheromones.</title>
        <authorList>
            <person name="Zhao H."/>
        </authorList>
    </citation>
    <scope>NUCLEOTIDE SEQUENCE</scope>
    <source>
        <strain evidence="1">BeijingLab</strain>
        <tissue evidence="1">Pupa</tissue>
    </source>
</reference>
<protein>
    <submittedName>
        <fullName evidence="1">Uncharacterized protein</fullName>
    </submittedName>
</protein>
<gene>
    <name evidence="1" type="ORF">PYW07_016445</name>
</gene>
<sequence>MNRHIKKSSSSEDDVDMLKAVPRYNCASDVRIYNTFVVSCIVAQRLWRRKCSIRVACGAGVRPALPAPAPRLSVAMQTRVSSATNALQTRCKLNTVAHCT</sequence>
<accession>A0AAD7YLN0</accession>
<proteinExistence type="predicted"/>
<dbReference type="AlphaFoldDB" id="A0AAD7YLN0"/>
<evidence type="ECO:0000313" key="2">
    <source>
        <dbReference type="Proteomes" id="UP001231518"/>
    </source>
</evidence>
<organism evidence="1 2">
    <name type="scientific">Mythimna separata</name>
    <name type="common">Oriental armyworm</name>
    <name type="synonym">Pseudaletia separata</name>
    <dbReference type="NCBI Taxonomy" id="271217"/>
    <lineage>
        <taxon>Eukaryota</taxon>
        <taxon>Metazoa</taxon>
        <taxon>Ecdysozoa</taxon>
        <taxon>Arthropoda</taxon>
        <taxon>Hexapoda</taxon>
        <taxon>Insecta</taxon>
        <taxon>Pterygota</taxon>
        <taxon>Neoptera</taxon>
        <taxon>Endopterygota</taxon>
        <taxon>Lepidoptera</taxon>
        <taxon>Glossata</taxon>
        <taxon>Ditrysia</taxon>
        <taxon>Noctuoidea</taxon>
        <taxon>Noctuidae</taxon>
        <taxon>Noctuinae</taxon>
        <taxon>Hadenini</taxon>
        <taxon>Mythimna</taxon>
    </lineage>
</organism>
<keyword evidence="2" id="KW-1185">Reference proteome</keyword>
<dbReference type="Proteomes" id="UP001231518">
    <property type="component" value="Chromosome 8"/>
</dbReference>
<evidence type="ECO:0000313" key="1">
    <source>
        <dbReference type="EMBL" id="KAJ8718889.1"/>
    </source>
</evidence>
<dbReference type="EMBL" id="JARGEI010000015">
    <property type="protein sequence ID" value="KAJ8718889.1"/>
    <property type="molecule type" value="Genomic_DNA"/>
</dbReference>